<name>A0ABU3PQP7_9ACTN</name>
<keyword evidence="6 7" id="KW-0472">Membrane</keyword>
<dbReference type="InterPro" id="IPR051258">
    <property type="entry name" value="Diverse_Substrate_Transporter"/>
</dbReference>
<organism evidence="9 10">
    <name type="scientific">Nocardioides imazamoxiresistens</name>
    <dbReference type="NCBI Taxonomy" id="3231893"/>
    <lineage>
        <taxon>Bacteria</taxon>
        <taxon>Bacillati</taxon>
        <taxon>Actinomycetota</taxon>
        <taxon>Actinomycetes</taxon>
        <taxon>Propionibacteriales</taxon>
        <taxon>Nocardioidaceae</taxon>
        <taxon>Nocardioides</taxon>
    </lineage>
</organism>
<evidence type="ECO:0000259" key="8">
    <source>
        <dbReference type="Pfam" id="PF00892"/>
    </source>
</evidence>
<dbReference type="PANTHER" id="PTHR42920:SF11">
    <property type="entry name" value="INNER MEMBRANE PROTEIN YTFF"/>
    <property type="match status" value="1"/>
</dbReference>
<feature type="domain" description="EamA" evidence="8">
    <location>
        <begin position="24"/>
        <end position="161"/>
    </location>
</feature>
<accession>A0ABU3PQP7</accession>
<dbReference type="EMBL" id="JAVYII010000001">
    <property type="protein sequence ID" value="MDT9591544.1"/>
    <property type="molecule type" value="Genomic_DNA"/>
</dbReference>
<feature type="transmembrane region" description="Helical" evidence="7">
    <location>
        <begin position="242"/>
        <end position="262"/>
    </location>
</feature>
<feature type="transmembrane region" description="Helical" evidence="7">
    <location>
        <begin position="57"/>
        <end position="75"/>
    </location>
</feature>
<comment type="caution">
    <text evidence="9">The sequence shown here is derived from an EMBL/GenBank/DDBJ whole genome shotgun (WGS) entry which is preliminary data.</text>
</comment>
<feature type="transmembrane region" description="Helical" evidence="7">
    <location>
        <begin position="269"/>
        <end position="287"/>
    </location>
</feature>
<evidence type="ECO:0000256" key="4">
    <source>
        <dbReference type="ARBA" id="ARBA00022692"/>
    </source>
</evidence>
<comment type="similarity">
    <text evidence="2">Belongs to the EamA transporter family.</text>
</comment>
<feature type="domain" description="EamA" evidence="8">
    <location>
        <begin position="175"/>
        <end position="310"/>
    </location>
</feature>
<evidence type="ECO:0000313" key="9">
    <source>
        <dbReference type="EMBL" id="MDT9591544.1"/>
    </source>
</evidence>
<dbReference type="Pfam" id="PF00892">
    <property type="entry name" value="EamA"/>
    <property type="match status" value="2"/>
</dbReference>
<gene>
    <name evidence="9" type="ORF">RDV89_00595</name>
</gene>
<comment type="subcellular location">
    <subcellularLocation>
        <location evidence="1">Cell membrane</location>
        <topology evidence="1">Multi-pass membrane protein</topology>
    </subcellularLocation>
</comment>
<dbReference type="InterPro" id="IPR000620">
    <property type="entry name" value="EamA_dom"/>
</dbReference>
<dbReference type="RefSeq" id="WP_315730506.1">
    <property type="nucleotide sequence ID" value="NZ_JAVYII010000001.1"/>
</dbReference>
<protein>
    <submittedName>
        <fullName evidence="9">DMT family transporter</fullName>
    </submittedName>
</protein>
<feature type="transmembrane region" description="Helical" evidence="7">
    <location>
        <begin position="147"/>
        <end position="166"/>
    </location>
</feature>
<dbReference type="InterPro" id="IPR037185">
    <property type="entry name" value="EmrE-like"/>
</dbReference>
<evidence type="ECO:0000256" key="1">
    <source>
        <dbReference type="ARBA" id="ARBA00004651"/>
    </source>
</evidence>
<keyword evidence="4 7" id="KW-0812">Transmembrane</keyword>
<feature type="transmembrane region" description="Helical" evidence="7">
    <location>
        <begin position="172"/>
        <end position="192"/>
    </location>
</feature>
<evidence type="ECO:0000256" key="6">
    <source>
        <dbReference type="ARBA" id="ARBA00023136"/>
    </source>
</evidence>
<evidence type="ECO:0000256" key="2">
    <source>
        <dbReference type="ARBA" id="ARBA00007362"/>
    </source>
</evidence>
<feature type="transmembrane region" description="Helical" evidence="7">
    <location>
        <begin position="204"/>
        <end position="222"/>
    </location>
</feature>
<feature type="transmembrane region" description="Helical" evidence="7">
    <location>
        <begin position="24"/>
        <end position="45"/>
    </location>
</feature>
<dbReference type="SUPFAM" id="SSF103481">
    <property type="entry name" value="Multidrug resistance efflux transporter EmrE"/>
    <property type="match status" value="2"/>
</dbReference>
<feature type="transmembrane region" description="Helical" evidence="7">
    <location>
        <begin position="293"/>
        <end position="312"/>
    </location>
</feature>
<evidence type="ECO:0000256" key="5">
    <source>
        <dbReference type="ARBA" id="ARBA00022989"/>
    </source>
</evidence>
<evidence type="ECO:0000313" key="10">
    <source>
        <dbReference type="Proteomes" id="UP001268542"/>
    </source>
</evidence>
<keyword evidence="10" id="KW-1185">Reference proteome</keyword>
<dbReference type="PANTHER" id="PTHR42920">
    <property type="entry name" value="OS03G0707200 PROTEIN-RELATED"/>
    <property type="match status" value="1"/>
</dbReference>
<proteinExistence type="inferred from homology"/>
<reference evidence="9 10" key="1">
    <citation type="submission" date="2023-08" db="EMBL/GenBank/DDBJ databases">
        <title>Nocardioides seae sp. nov., a bacterium isolated from a soil.</title>
        <authorList>
            <person name="Wang X."/>
        </authorList>
    </citation>
    <scope>NUCLEOTIDE SEQUENCE [LARGE SCALE GENOMIC DNA]</scope>
    <source>
        <strain evidence="9 10">YZH12</strain>
    </source>
</reference>
<evidence type="ECO:0000256" key="7">
    <source>
        <dbReference type="SAM" id="Phobius"/>
    </source>
</evidence>
<keyword evidence="3" id="KW-1003">Cell membrane</keyword>
<sequence length="330" mass="32609">MTAAPPPPLAPATPAGRGAPSPLGLAQVVAAGVLWGTGGLAVHVVNDRVGMSAGTVSAYRMLLATLVLVVAVLALRQRGDVAHVLRHHRGRAIAVGVATAAYQGLYFSAVLAAGVGVATVVSLGLAPVMVTVVVCVRSRRTPRPGEVVALVAAVAGLLLVSFGGAHGGSGPAPLLGVGLAVVAAVGYAATTLVGARVSREVEPLALTTVATAVGALVLVPWGAVEALRGSPVVTDDPVTLLWLLWLGVATMALAYGLLYAGLRTTSSSTATVATLLEPVTAALLAAVVVGERIGLLGTVGGALILAAILVQVRSSPADEGPAAAQEPAAR</sequence>
<keyword evidence="5 7" id="KW-1133">Transmembrane helix</keyword>
<dbReference type="Proteomes" id="UP001268542">
    <property type="component" value="Unassembled WGS sequence"/>
</dbReference>
<evidence type="ECO:0000256" key="3">
    <source>
        <dbReference type="ARBA" id="ARBA00022475"/>
    </source>
</evidence>
<feature type="transmembrane region" description="Helical" evidence="7">
    <location>
        <begin position="105"/>
        <end position="135"/>
    </location>
</feature>